<accession>A0A0E0LLG8</accession>
<name>A0A0E0LLG8_ORYPU</name>
<sequence>MHQKAAVAPRAARRRPRRALPRGAPAAPAGRPRVVAAAVGTRFTAFSVLPPEQNLTLAVDATVHNPGHAPLRYGEVVTASRRRGRSRRGEGRHGQAPRDVITAGALPFETATAVAGEAAAAALPRPFKVGDGGLQCHRVTVQAGEQLALHHYMFFPSSTFLTSRKVLWKMESSIPAT</sequence>
<dbReference type="AlphaFoldDB" id="A0A0E0LLG8"/>
<feature type="region of interest" description="Disordered" evidence="1">
    <location>
        <begin position="1"/>
        <end position="32"/>
    </location>
</feature>
<dbReference type="Proteomes" id="UP000026962">
    <property type="component" value="Chromosome 7"/>
</dbReference>
<dbReference type="HOGENOM" id="CLU_1520244_0_0_1"/>
<proteinExistence type="predicted"/>
<keyword evidence="3" id="KW-1185">Reference proteome</keyword>
<organism evidence="2">
    <name type="scientific">Oryza punctata</name>
    <name type="common">Red rice</name>
    <dbReference type="NCBI Taxonomy" id="4537"/>
    <lineage>
        <taxon>Eukaryota</taxon>
        <taxon>Viridiplantae</taxon>
        <taxon>Streptophyta</taxon>
        <taxon>Embryophyta</taxon>
        <taxon>Tracheophyta</taxon>
        <taxon>Spermatophyta</taxon>
        <taxon>Magnoliopsida</taxon>
        <taxon>Liliopsida</taxon>
        <taxon>Poales</taxon>
        <taxon>Poaceae</taxon>
        <taxon>BOP clade</taxon>
        <taxon>Oryzoideae</taxon>
        <taxon>Oryzeae</taxon>
        <taxon>Oryzinae</taxon>
        <taxon>Oryza</taxon>
    </lineage>
</organism>
<reference evidence="2" key="2">
    <citation type="submission" date="2018-05" db="EMBL/GenBank/DDBJ databases">
        <title>OpunRS2 (Oryza punctata Reference Sequence Version 2).</title>
        <authorList>
            <person name="Zhang J."/>
            <person name="Kudrna D."/>
            <person name="Lee S."/>
            <person name="Talag J."/>
            <person name="Welchert J."/>
            <person name="Wing R.A."/>
        </authorList>
    </citation>
    <scope>NUCLEOTIDE SEQUENCE [LARGE SCALE GENOMIC DNA]</scope>
</reference>
<evidence type="ECO:0000313" key="3">
    <source>
        <dbReference type="Proteomes" id="UP000026962"/>
    </source>
</evidence>
<dbReference type="EnsemblPlants" id="OPUNC07G15430.1">
    <property type="protein sequence ID" value="OPUNC07G15430.1"/>
    <property type="gene ID" value="OPUNC07G15430"/>
</dbReference>
<feature type="compositionally biased region" description="Low complexity" evidence="1">
    <location>
        <begin position="1"/>
        <end position="10"/>
    </location>
</feature>
<reference evidence="2" key="1">
    <citation type="submission" date="2015-04" db="UniProtKB">
        <authorList>
            <consortium name="EnsemblPlants"/>
        </authorList>
    </citation>
    <scope>IDENTIFICATION</scope>
</reference>
<dbReference type="Gramene" id="OPUNC07G15430.1">
    <property type="protein sequence ID" value="OPUNC07G15430.1"/>
    <property type="gene ID" value="OPUNC07G15430"/>
</dbReference>
<evidence type="ECO:0000313" key="2">
    <source>
        <dbReference type="EnsemblPlants" id="OPUNC07G15430.1"/>
    </source>
</evidence>
<evidence type="ECO:0000256" key="1">
    <source>
        <dbReference type="SAM" id="MobiDB-lite"/>
    </source>
</evidence>
<protein>
    <submittedName>
        <fullName evidence="2">Uncharacterized protein</fullName>
    </submittedName>
</protein>
<feature type="compositionally biased region" description="Basic residues" evidence="1">
    <location>
        <begin position="11"/>
        <end position="20"/>
    </location>
</feature>
<feature type="compositionally biased region" description="Low complexity" evidence="1">
    <location>
        <begin position="21"/>
        <end position="32"/>
    </location>
</feature>